<sequence length="125" mass="13412">MFGKKSAIRKYKRKLGAELSNRYGGAASYTKAQVDVTVNDLRLNPRYIHYAYIMYCDYQAFDEKDFPEPVDSMNDTISSAMTGGIVATMFFGASYDGDSGGGFGGCGGGGEKPNGTGTNLLLKSS</sequence>
<reference evidence="2 3" key="1">
    <citation type="submission" date="2014-12" db="EMBL/GenBank/DDBJ databases">
        <title>Draft Genome Sequence of Pseudoalteromonas luteoviolacea HI1.</title>
        <authorList>
            <person name="Asahina A.Y."/>
            <person name="Hadfield M.G."/>
        </authorList>
    </citation>
    <scope>NUCLEOTIDE SEQUENCE [LARGE SCALE GENOMIC DNA]</scope>
    <source>
        <strain evidence="2 3">HI1</strain>
    </source>
</reference>
<evidence type="ECO:0000313" key="2">
    <source>
        <dbReference type="EMBL" id="KID58872.1"/>
    </source>
</evidence>
<dbReference type="AlphaFoldDB" id="A0A0C1QV68"/>
<feature type="region of interest" description="Disordered" evidence="1">
    <location>
        <begin position="106"/>
        <end position="125"/>
    </location>
</feature>
<protein>
    <submittedName>
        <fullName evidence="2">Uncharacterized protein</fullName>
    </submittedName>
</protein>
<dbReference type="OrthoDB" id="6316310at2"/>
<gene>
    <name evidence="2" type="ORF">JF50_03230</name>
</gene>
<proteinExistence type="predicted"/>
<evidence type="ECO:0000256" key="1">
    <source>
        <dbReference type="SAM" id="MobiDB-lite"/>
    </source>
</evidence>
<evidence type="ECO:0000313" key="3">
    <source>
        <dbReference type="Proteomes" id="UP000031327"/>
    </source>
</evidence>
<dbReference type="Proteomes" id="UP000031327">
    <property type="component" value="Unassembled WGS sequence"/>
</dbReference>
<dbReference type="InterPro" id="IPR046689">
    <property type="entry name" value="DUF6559"/>
</dbReference>
<accession>A0A0C1QV68</accession>
<dbReference type="Pfam" id="PF20196">
    <property type="entry name" value="DUF6559"/>
    <property type="match status" value="1"/>
</dbReference>
<dbReference type="EMBL" id="JWIC01000003">
    <property type="protein sequence ID" value="KID58872.1"/>
    <property type="molecule type" value="Genomic_DNA"/>
</dbReference>
<name>A0A0C1QV68_9GAMM</name>
<comment type="caution">
    <text evidence="2">The sequence shown here is derived from an EMBL/GenBank/DDBJ whole genome shotgun (WGS) entry which is preliminary data.</text>
</comment>
<organism evidence="2 3">
    <name type="scientific">Pseudoalteromonas luteoviolacea</name>
    <dbReference type="NCBI Taxonomy" id="43657"/>
    <lineage>
        <taxon>Bacteria</taxon>
        <taxon>Pseudomonadati</taxon>
        <taxon>Pseudomonadota</taxon>
        <taxon>Gammaproteobacteria</taxon>
        <taxon>Alteromonadales</taxon>
        <taxon>Pseudoalteromonadaceae</taxon>
        <taxon>Pseudoalteromonas</taxon>
    </lineage>
</organism>
<dbReference type="RefSeq" id="WP_039608041.1">
    <property type="nucleotide sequence ID" value="NZ_JWIC01000003.1"/>
</dbReference>